<reference evidence="3" key="1">
    <citation type="submission" date="2012-11" db="EMBL/GenBank/DDBJ databases">
        <authorList>
            <person name="Becker E.A."/>
            <person name="Seitzer P."/>
            <person name="Tritt A."/>
            <person name="Larsen D."/>
            <person name="Yao A."/>
            <person name="Wu D."/>
            <person name="Darling A."/>
            <person name="Eisen J.A."/>
            <person name="Facciotti M.T."/>
        </authorList>
    </citation>
    <scope>NUCLEOTIDE SEQUENCE [LARGE SCALE GENOMIC DNA]</scope>
    <source>
        <strain evidence="3">ATCC 29605 / DSM 3757 / JCM 8879 / NBRC 14742 / NCIMB 2012 / VKM B-1768 / DS2</strain>
    </source>
</reference>
<comment type="caution">
    <text evidence="2">The sequence shown here is derived from an EMBL/GenBank/DDBJ whole genome shotgun (WGS) entry which is preliminary data.</text>
</comment>
<gene>
    <name evidence="2" type="ORF">C498_06580</name>
</gene>
<reference evidence="2 3" key="2">
    <citation type="journal article" date="2014" name="PLoS Genet.">
        <title>Phylogenetically driven sequencing of extremely halophilic archaea reveals strategies for static and dynamic osmo-response.</title>
        <authorList>
            <person name="Becker E.A."/>
            <person name="Seitzer P.M."/>
            <person name="Tritt A."/>
            <person name="Larsen D."/>
            <person name="Krusor M."/>
            <person name="Yao A.I."/>
            <person name="Wu D."/>
            <person name="Madern D."/>
            <person name="Eisen J.A."/>
            <person name="Darling A.E."/>
            <person name="Facciotti M.T."/>
        </authorList>
    </citation>
    <scope>NUCLEOTIDE SEQUENCE [LARGE SCALE GENOMIC DNA]</scope>
    <source>
        <strain evidence="3">ATCC 29605 / DSM 3757 / JCM 8879 / NBRC 14742 / NCIMB 2012 / VKM B-1768 / DS2</strain>
    </source>
</reference>
<dbReference type="Proteomes" id="UP000011532">
    <property type="component" value="Unassembled WGS sequence"/>
</dbReference>
<proteinExistence type="predicted"/>
<dbReference type="CDD" id="cd00090">
    <property type="entry name" value="HTH_ARSR"/>
    <property type="match status" value="1"/>
</dbReference>
<name>A0A384L5Y3_HALVD</name>
<evidence type="ECO:0000313" key="3">
    <source>
        <dbReference type="Proteomes" id="UP000011532"/>
    </source>
</evidence>
<dbReference type="Pfam" id="PF13412">
    <property type="entry name" value="HTH_24"/>
    <property type="match status" value="1"/>
</dbReference>
<dbReference type="Gene3D" id="1.10.10.10">
    <property type="entry name" value="Winged helix-like DNA-binding domain superfamily/Winged helix DNA-binding domain"/>
    <property type="match status" value="1"/>
</dbReference>
<dbReference type="OrthoDB" id="242746at2157"/>
<evidence type="ECO:0008006" key="4">
    <source>
        <dbReference type="Google" id="ProtNLM"/>
    </source>
</evidence>
<protein>
    <recommendedName>
        <fullName evidence="4">HTH domain protein</fullName>
    </recommendedName>
</protein>
<dbReference type="InterPro" id="IPR011991">
    <property type="entry name" value="ArsR-like_HTH"/>
</dbReference>
<dbReference type="AlphaFoldDB" id="A0A384L5Y3"/>
<dbReference type="InterPro" id="IPR036390">
    <property type="entry name" value="WH_DNA-bd_sf"/>
</dbReference>
<evidence type="ECO:0000313" key="2">
    <source>
        <dbReference type="EMBL" id="ELY33285.1"/>
    </source>
</evidence>
<sequence>MTSEYYFQYWETVSSQRTKEYDELKDGEALGGKRPMIQNDRFEMLKRLCDEAGIDDWVGEIDHTATYQSNKQKIMNRYGLSGFEVDQEQKLKKLEAEAEDREAEAPEDAPTSFEEQMRQQSGGTKQPADTIEVESIDGGSEQPAKNKQQNTQSNKSPSGRQSQKSQISASASLSLSQVRNKCLKTIEEAYAETQPALIDALPGTGKSYAAVEAASTTETPITILTSRGREERYAEIESWCQTHGLSSKVLPSADKDCPTFAGKHGSQLKTRFKKYRDLGVTVSDLHAHWSPPCQNESRCPYQSAWDFQPEDYDVIMGYYTQAYVDKVTENRVVVIDEIPSDAFLTQFEDPQTPITNFLQQTNGIPFPNYHSLIANKDSQKEETALKWFENRGIDIGGSKQILDANTSDYHIHAPLLVLGILISEPLGNNWSRASLGGGQVFAHDQNGNKMSVLTPPTLTNAKNVIALDGTPTLRLYDLMFNVGFEQKQLLSDPEREEYIQDTQNLKIVQTELKYIRPYTSGSSVNVDRDEALLREVIAVHSDDPSVITSCKALRKLKATNIPISPNSTYYGNLRGSNELAKKDVGVILGSPHYGDEFIERWSALFGFEASGTKTGTAKSYGAFGDELLQHMRENEVLQAVFRFARDGSGATVYVNTAAIPPWLPREIALGVSRTRTSTEREIIDVLSNKGKASGTEIATKVDKHPNTVRSHLRTLQKEGIVRKTGKNKGTQWHDDGLSNANKYGAVDLNSITNKTYKIPIREIGDKIELKDELDMHLEQYGIDQAERDRLIGDVWMTDHRT</sequence>
<dbReference type="InterPro" id="IPR036388">
    <property type="entry name" value="WH-like_DNA-bd_sf"/>
</dbReference>
<feature type="compositionally biased region" description="Acidic residues" evidence="1">
    <location>
        <begin position="97"/>
        <end position="107"/>
    </location>
</feature>
<dbReference type="GeneID" id="8924668"/>
<feature type="compositionally biased region" description="Low complexity" evidence="1">
    <location>
        <begin position="161"/>
        <end position="171"/>
    </location>
</feature>
<dbReference type="RefSeq" id="WP_004042149.1">
    <property type="nucleotide sequence ID" value="NC_013967.1"/>
</dbReference>
<dbReference type="SUPFAM" id="SSF46785">
    <property type="entry name" value="Winged helix' DNA-binding domain"/>
    <property type="match status" value="1"/>
</dbReference>
<dbReference type="EMBL" id="AOHU01000042">
    <property type="protein sequence ID" value="ELY33285.1"/>
    <property type="molecule type" value="Genomic_DNA"/>
</dbReference>
<feature type="region of interest" description="Disordered" evidence="1">
    <location>
        <begin position="95"/>
        <end position="171"/>
    </location>
</feature>
<accession>A0A384L5Y3</accession>
<organism evidence="2 3">
    <name type="scientific">Haloferax volcanii (strain ATCC 29605 / DSM 3757 / JCM 8879 / NBRC 14742 / NCIMB 2012 / VKM B-1768 / DS2)</name>
    <name type="common">Halobacterium volcanii</name>
    <dbReference type="NCBI Taxonomy" id="309800"/>
    <lineage>
        <taxon>Archaea</taxon>
        <taxon>Methanobacteriati</taxon>
        <taxon>Methanobacteriota</taxon>
        <taxon>Stenosarchaea group</taxon>
        <taxon>Halobacteria</taxon>
        <taxon>Halobacteriales</taxon>
        <taxon>Haloferacaceae</taxon>
        <taxon>Haloferax</taxon>
    </lineage>
</organism>
<feature type="compositionally biased region" description="Polar residues" evidence="1">
    <location>
        <begin position="143"/>
        <end position="160"/>
    </location>
</feature>
<evidence type="ECO:0000256" key="1">
    <source>
        <dbReference type="SAM" id="MobiDB-lite"/>
    </source>
</evidence>